<feature type="region of interest" description="Disordered" evidence="1">
    <location>
        <begin position="145"/>
        <end position="167"/>
    </location>
</feature>
<feature type="compositionally biased region" description="Basic and acidic residues" evidence="1">
    <location>
        <begin position="148"/>
        <end position="167"/>
    </location>
</feature>
<evidence type="ECO:0000313" key="4">
    <source>
        <dbReference type="Proteomes" id="UP000076842"/>
    </source>
</evidence>
<organism evidence="3 4">
    <name type="scientific">Calocera cornea HHB12733</name>
    <dbReference type="NCBI Taxonomy" id="1353952"/>
    <lineage>
        <taxon>Eukaryota</taxon>
        <taxon>Fungi</taxon>
        <taxon>Dikarya</taxon>
        <taxon>Basidiomycota</taxon>
        <taxon>Agaricomycotina</taxon>
        <taxon>Dacrymycetes</taxon>
        <taxon>Dacrymycetales</taxon>
        <taxon>Dacrymycetaceae</taxon>
        <taxon>Calocera</taxon>
    </lineage>
</organism>
<evidence type="ECO:0000259" key="2">
    <source>
        <dbReference type="PROSITE" id="PS50020"/>
    </source>
</evidence>
<reference evidence="3 4" key="1">
    <citation type="journal article" date="2016" name="Mol. Biol. Evol.">
        <title>Comparative Genomics of Early-Diverging Mushroom-Forming Fungi Provides Insights into the Origins of Lignocellulose Decay Capabilities.</title>
        <authorList>
            <person name="Nagy L.G."/>
            <person name="Riley R."/>
            <person name="Tritt A."/>
            <person name="Adam C."/>
            <person name="Daum C."/>
            <person name="Floudas D."/>
            <person name="Sun H."/>
            <person name="Yadav J.S."/>
            <person name="Pangilinan J."/>
            <person name="Larsson K.H."/>
            <person name="Matsuura K."/>
            <person name="Barry K."/>
            <person name="Labutti K."/>
            <person name="Kuo R."/>
            <person name="Ohm R.A."/>
            <person name="Bhattacharya S.S."/>
            <person name="Shirouzu T."/>
            <person name="Yoshinaga Y."/>
            <person name="Martin F.M."/>
            <person name="Grigoriev I.V."/>
            <person name="Hibbett D.S."/>
        </authorList>
    </citation>
    <scope>NUCLEOTIDE SEQUENCE [LARGE SCALE GENOMIC DNA]</scope>
    <source>
        <strain evidence="3 4">HHB12733</strain>
    </source>
</reference>
<accession>A0A165E469</accession>
<gene>
    <name evidence="3" type="ORF">CALCODRAFT_519631</name>
</gene>
<protein>
    <recommendedName>
        <fullName evidence="2">WW domain-containing protein</fullName>
    </recommendedName>
</protein>
<feature type="domain" description="WW" evidence="2">
    <location>
        <begin position="121"/>
        <end position="155"/>
    </location>
</feature>
<evidence type="ECO:0000313" key="3">
    <source>
        <dbReference type="EMBL" id="KZT54072.1"/>
    </source>
</evidence>
<dbReference type="EMBL" id="KV424022">
    <property type="protein sequence ID" value="KZT54072.1"/>
    <property type="molecule type" value="Genomic_DNA"/>
</dbReference>
<dbReference type="InterPro" id="IPR001202">
    <property type="entry name" value="WW_dom"/>
</dbReference>
<dbReference type="InParanoid" id="A0A165E469"/>
<sequence>MSEGRGKRLFDTVEKVFDSGYGLVWNDYTVQKVINPGVGLWNRVEAWAKGKGFLPEGWERQDTDDREVRIVDHQGGVVYEIGNHVPEKGWYDLTPVPDLGQSDTVSRSFVNPFTGLYFDFVPLSPGWEVKLANDHGRLIFWNRNTGETSKKDPRQRPEIPKARSSRWHEGFGKKDAYQGLIIDETESNDLPAYVISEEAQASMFRDDKPREILFDDVYDPDREEGAALGSTPEMAVTLANILRRDNGASPSFAEIYETAETHTAPFNLPGSSPEAPNARNPFKQLYSSAENTPLPSARSEIAITPATLRGGKPRRRARAYLSDL</sequence>
<dbReference type="InterPro" id="IPR036020">
    <property type="entry name" value="WW_dom_sf"/>
</dbReference>
<dbReference type="Proteomes" id="UP000076842">
    <property type="component" value="Unassembled WGS sequence"/>
</dbReference>
<dbReference type="SUPFAM" id="SSF51045">
    <property type="entry name" value="WW domain"/>
    <property type="match status" value="1"/>
</dbReference>
<keyword evidence="4" id="KW-1185">Reference proteome</keyword>
<dbReference type="AlphaFoldDB" id="A0A165E469"/>
<proteinExistence type="predicted"/>
<name>A0A165E469_9BASI</name>
<dbReference type="Gene3D" id="2.20.70.10">
    <property type="match status" value="1"/>
</dbReference>
<dbReference type="PROSITE" id="PS50020">
    <property type="entry name" value="WW_DOMAIN_2"/>
    <property type="match status" value="1"/>
</dbReference>
<evidence type="ECO:0000256" key="1">
    <source>
        <dbReference type="SAM" id="MobiDB-lite"/>
    </source>
</evidence>